<dbReference type="AlphaFoldDB" id="A0AA41Q982"/>
<organism evidence="5 6">
    <name type="scientific">Yinghuangia soli</name>
    <dbReference type="NCBI Taxonomy" id="2908204"/>
    <lineage>
        <taxon>Bacteria</taxon>
        <taxon>Bacillati</taxon>
        <taxon>Actinomycetota</taxon>
        <taxon>Actinomycetes</taxon>
        <taxon>Kitasatosporales</taxon>
        <taxon>Streptomycetaceae</taxon>
        <taxon>Yinghuangia</taxon>
    </lineage>
</organism>
<keyword evidence="6" id="KW-1185">Reference proteome</keyword>
<dbReference type="InterPro" id="IPR034694">
    <property type="entry name" value="HPF_long/plastid"/>
</dbReference>
<comment type="subcellular location">
    <subcellularLocation>
        <location evidence="3">Cytoplasm</location>
    </subcellularLocation>
</comment>
<evidence type="ECO:0000313" key="5">
    <source>
        <dbReference type="EMBL" id="MCF2533920.1"/>
    </source>
</evidence>
<proteinExistence type="inferred from homology"/>
<comment type="function">
    <text evidence="3">Required for dimerization of active 70S ribosomes into 100S ribosomes in stationary phase; 100S ribosomes are translationally inactive and sometimes present during exponential growth.</text>
</comment>
<name>A0AA41Q982_9ACTN</name>
<dbReference type="PANTHER" id="PTHR33231:SF1">
    <property type="entry name" value="30S RIBOSOMAL PROTEIN"/>
    <property type="match status" value="1"/>
</dbReference>
<dbReference type="GO" id="GO:0043024">
    <property type="term" value="F:ribosomal small subunit binding"/>
    <property type="evidence" value="ECO:0007669"/>
    <property type="project" value="TreeGrafter"/>
</dbReference>
<evidence type="ECO:0000256" key="2">
    <source>
        <dbReference type="ARBA" id="ARBA00022845"/>
    </source>
</evidence>
<dbReference type="RefSeq" id="WP_235058686.1">
    <property type="nucleotide sequence ID" value="NZ_JAKFHA010000066.1"/>
</dbReference>
<dbReference type="FunFam" id="3.30.505.50:FF:000002">
    <property type="entry name" value="Ribosome hibernation promoting factor"/>
    <property type="match status" value="1"/>
</dbReference>
<sequence length="229" mass="25513">MDIVVKGRKTEVPERFRKHSVEKLDKIRKLDDKVISVDLEVSKERNPRLADRSDRVEITLRSKGPVVRAEAAATDPYAALDLAMSKLEAQLRKAADRRRVHRGHHAPMSVGAATAEINGRDRIGGATVATAEELEALDELDMMPAKRMEGSIQVDGDGPLVVREKVHQGPPMTLDQALYEMELVGHDFYLFVDKDSALPSVVYRRRGYNYGVIHLSPEGSDVAMEMDEA</sequence>
<dbReference type="PANTHER" id="PTHR33231">
    <property type="entry name" value="30S RIBOSOMAL PROTEIN"/>
    <property type="match status" value="1"/>
</dbReference>
<comment type="similarity">
    <text evidence="3">Belongs to the HPF/YfiA ribosome-associated protein family. Long HPF subfamily.</text>
</comment>
<dbReference type="SUPFAM" id="SSF69754">
    <property type="entry name" value="Ribosome binding protein Y (YfiA homologue)"/>
    <property type="match status" value="1"/>
</dbReference>
<keyword evidence="1 3" id="KW-0963">Cytoplasm</keyword>
<dbReference type="Gene3D" id="3.30.160.100">
    <property type="entry name" value="Ribosome hibernation promotion factor-like"/>
    <property type="match status" value="1"/>
</dbReference>
<dbReference type="InterPro" id="IPR003489">
    <property type="entry name" value="RHF/RaiA"/>
</dbReference>
<dbReference type="Gene3D" id="3.30.505.50">
    <property type="entry name" value="Sigma 54 modulation/S30EA ribosomal protein, C-terminal domain"/>
    <property type="match status" value="1"/>
</dbReference>
<evidence type="ECO:0000256" key="1">
    <source>
        <dbReference type="ARBA" id="ARBA00022490"/>
    </source>
</evidence>
<dbReference type="GO" id="GO:0045900">
    <property type="term" value="P:negative regulation of translational elongation"/>
    <property type="evidence" value="ECO:0007669"/>
    <property type="project" value="TreeGrafter"/>
</dbReference>
<evidence type="ECO:0000259" key="4">
    <source>
        <dbReference type="Pfam" id="PF16321"/>
    </source>
</evidence>
<dbReference type="CDD" id="cd00552">
    <property type="entry name" value="RaiA"/>
    <property type="match status" value="1"/>
</dbReference>
<dbReference type="InterPro" id="IPR038416">
    <property type="entry name" value="Ribosom_S30AE_C_sf"/>
</dbReference>
<dbReference type="EMBL" id="JAKFHA010000066">
    <property type="protein sequence ID" value="MCF2533920.1"/>
    <property type="molecule type" value="Genomic_DNA"/>
</dbReference>
<accession>A0AA41Q982</accession>
<dbReference type="InterPro" id="IPR036567">
    <property type="entry name" value="RHF-like"/>
</dbReference>
<dbReference type="InterPro" id="IPR032528">
    <property type="entry name" value="Ribosom_S30AE_C"/>
</dbReference>
<gene>
    <name evidence="5" type="primary">raiA</name>
    <name evidence="3" type="synonym">hpf</name>
    <name evidence="5" type="ORF">LZ495_42800</name>
</gene>
<evidence type="ECO:0000313" key="6">
    <source>
        <dbReference type="Proteomes" id="UP001165378"/>
    </source>
</evidence>
<comment type="subunit">
    <text evidence="3">Interacts with 100S ribosomes.</text>
</comment>
<dbReference type="InterPro" id="IPR050574">
    <property type="entry name" value="HPF/YfiA_ribosome-assoc"/>
</dbReference>
<dbReference type="Proteomes" id="UP001165378">
    <property type="component" value="Unassembled WGS sequence"/>
</dbReference>
<evidence type="ECO:0000256" key="3">
    <source>
        <dbReference type="HAMAP-Rule" id="MF_00839"/>
    </source>
</evidence>
<protein>
    <recommendedName>
        <fullName evidence="3">Ribosome hibernation promoting factor</fullName>
        <shortName evidence="3">HPF</shortName>
    </recommendedName>
</protein>
<dbReference type="Pfam" id="PF16321">
    <property type="entry name" value="Ribosom_S30AE_C"/>
    <property type="match status" value="1"/>
</dbReference>
<dbReference type="GO" id="GO:0022627">
    <property type="term" value="C:cytosolic small ribosomal subunit"/>
    <property type="evidence" value="ECO:0007669"/>
    <property type="project" value="TreeGrafter"/>
</dbReference>
<comment type="caution">
    <text evidence="5">The sequence shown here is derived from an EMBL/GenBank/DDBJ whole genome shotgun (WGS) entry which is preliminary data.</text>
</comment>
<dbReference type="HAMAP" id="MF_00839">
    <property type="entry name" value="HPF"/>
    <property type="match status" value="1"/>
</dbReference>
<keyword evidence="2 3" id="KW-0810">Translation regulation</keyword>
<reference evidence="5" key="1">
    <citation type="submission" date="2022-01" db="EMBL/GenBank/DDBJ databases">
        <title>Genome-Based Taxonomic Classification of the Phylum Actinobacteria.</title>
        <authorList>
            <person name="Gao Y."/>
        </authorList>
    </citation>
    <scope>NUCLEOTIDE SEQUENCE</scope>
    <source>
        <strain evidence="5">KLBMP 8922</strain>
    </source>
</reference>
<dbReference type="NCBIfam" id="TIGR00741">
    <property type="entry name" value="yfiA"/>
    <property type="match status" value="1"/>
</dbReference>
<dbReference type="Pfam" id="PF02482">
    <property type="entry name" value="Ribosomal_S30AE"/>
    <property type="match status" value="1"/>
</dbReference>
<feature type="domain" description="Sigma 54 modulation/S30EA ribosomal protein C-terminal" evidence="4">
    <location>
        <begin position="159"/>
        <end position="212"/>
    </location>
</feature>